<name>A0ABR0JR17_9EURO</name>
<reference evidence="3 4" key="1">
    <citation type="submission" date="2023-08" db="EMBL/GenBank/DDBJ databases">
        <title>Black Yeasts Isolated from many extreme environments.</title>
        <authorList>
            <person name="Coleine C."/>
            <person name="Stajich J.E."/>
            <person name="Selbmann L."/>
        </authorList>
    </citation>
    <scope>NUCLEOTIDE SEQUENCE [LARGE SCALE GENOMIC DNA]</scope>
    <source>
        <strain evidence="3 4">CCFEE 6328</strain>
    </source>
</reference>
<dbReference type="EMBL" id="JAVRRF010000001">
    <property type="protein sequence ID" value="KAK5068406.1"/>
    <property type="molecule type" value="Genomic_DNA"/>
</dbReference>
<keyword evidence="4" id="KW-1185">Reference proteome</keyword>
<evidence type="ECO:0000256" key="2">
    <source>
        <dbReference type="ARBA" id="ARBA00023002"/>
    </source>
</evidence>
<comment type="caution">
    <text evidence="3">The sequence shown here is derived from an EMBL/GenBank/DDBJ whole genome shotgun (WGS) entry which is preliminary data.</text>
</comment>
<dbReference type="Gene3D" id="3.40.50.720">
    <property type="entry name" value="NAD(P)-binding Rossmann-like Domain"/>
    <property type="match status" value="1"/>
</dbReference>
<sequence>MPYNLKGRNVLVTGGSRGLGALVARKLAAEECNVAINYISSVERAEKTARSIHDDFHVQTFVVQGDVGVHADCVNMVRKTIEALGGLDVIVSNAAWTKFTAFGDLYAMIEEDWDKVCPQSPLSFLMHTVDFGLDMWYGIVLGGKC</sequence>
<comment type="similarity">
    <text evidence="1">Belongs to the short-chain dehydrogenases/reductases (SDR) family.</text>
</comment>
<accession>A0ABR0JR17</accession>
<gene>
    <name evidence="3" type="ORF">LTR69_000525</name>
</gene>
<dbReference type="PANTHER" id="PTHR43639">
    <property type="entry name" value="OXIDOREDUCTASE, SHORT-CHAIN DEHYDROGENASE/REDUCTASE FAMILY (AFU_ORTHOLOGUE AFUA_5G02870)"/>
    <property type="match status" value="1"/>
</dbReference>
<dbReference type="InterPro" id="IPR002347">
    <property type="entry name" value="SDR_fam"/>
</dbReference>
<dbReference type="Pfam" id="PF00106">
    <property type="entry name" value="adh_short"/>
    <property type="match status" value="1"/>
</dbReference>
<dbReference type="PRINTS" id="PR00081">
    <property type="entry name" value="GDHRDH"/>
</dbReference>
<dbReference type="Proteomes" id="UP001345691">
    <property type="component" value="Unassembled WGS sequence"/>
</dbReference>
<evidence type="ECO:0000256" key="1">
    <source>
        <dbReference type="ARBA" id="ARBA00006484"/>
    </source>
</evidence>
<dbReference type="InterPro" id="IPR036291">
    <property type="entry name" value="NAD(P)-bd_dom_sf"/>
</dbReference>
<keyword evidence="2" id="KW-0560">Oxidoreductase</keyword>
<protein>
    <submittedName>
        <fullName evidence="3">Uncharacterized protein</fullName>
    </submittedName>
</protein>
<organism evidence="3 4">
    <name type="scientific">Exophiala sideris</name>
    <dbReference type="NCBI Taxonomy" id="1016849"/>
    <lineage>
        <taxon>Eukaryota</taxon>
        <taxon>Fungi</taxon>
        <taxon>Dikarya</taxon>
        <taxon>Ascomycota</taxon>
        <taxon>Pezizomycotina</taxon>
        <taxon>Eurotiomycetes</taxon>
        <taxon>Chaetothyriomycetidae</taxon>
        <taxon>Chaetothyriales</taxon>
        <taxon>Herpotrichiellaceae</taxon>
        <taxon>Exophiala</taxon>
    </lineage>
</organism>
<evidence type="ECO:0000313" key="4">
    <source>
        <dbReference type="Proteomes" id="UP001345691"/>
    </source>
</evidence>
<dbReference type="SUPFAM" id="SSF51735">
    <property type="entry name" value="NAD(P)-binding Rossmann-fold domains"/>
    <property type="match status" value="1"/>
</dbReference>
<proteinExistence type="inferred from homology"/>
<evidence type="ECO:0000313" key="3">
    <source>
        <dbReference type="EMBL" id="KAK5068406.1"/>
    </source>
</evidence>
<dbReference type="PANTHER" id="PTHR43639:SF1">
    <property type="entry name" value="SHORT-CHAIN DEHYDROGENASE_REDUCTASE FAMILY PROTEIN"/>
    <property type="match status" value="1"/>
</dbReference>